<dbReference type="GO" id="GO:0003676">
    <property type="term" value="F:nucleic acid binding"/>
    <property type="evidence" value="ECO:0007669"/>
    <property type="project" value="InterPro"/>
</dbReference>
<dbReference type="Proteomes" id="UP001258017">
    <property type="component" value="Unassembled WGS sequence"/>
</dbReference>
<gene>
    <name evidence="3" type="ORF">KPH14_000925</name>
</gene>
<evidence type="ECO:0000256" key="1">
    <source>
        <dbReference type="PROSITE-ProRule" id="PRU00047"/>
    </source>
</evidence>
<evidence type="ECO:0000259" key="2">
    <source>
        <dbReference type="PROSITE" id="PS50158"/>
    </source>
</evidence>
<protein>
    <recommendedName>
        <fullName evidence="2">CCHC-type domain-containing protein</fullName>
    </recommendedName>
</protein>
<dbReference type="Pfam" id="PF00098">
    <property type="entry name" value="zf-CCHC"/>
    <property type="match status" value="1"/>
</dbReference>
<sequence>MKELASRGKIETAALIQYVSDGITDDPNRKIFLYEARDLKELRDKLEIFDKIMMRVSQQGRYSSNHTEMAGKAVSANLALLSIETKGDAARVVRCFNCNEAGHVMSSCPKPKRARGSCYICGAGDHQVPSCPRRKISVQPRPTTSSVEDKTTRLVEINDVLIPSYSFPVNLDIGNMIAVVDTGSPLSLLNETQIPTNIIIYPYLGNSNFTGANQSPIKILGRLKQKVKVQDCEIFIDFLIVL</sequence>
<keyword evidence="1" id="KW-0863">Zinc-finger</keyword>
<reference evidence="3" key="1">
    <citation type="submission" date="2021-08" db="EMBL/GenBank/DDBJ databases">
        <authorList>
            <person name="Misof B."/>
            <person name="Oliver O."/>
            <person name="Podsiadlowski L."/>
            <person name="Donath A."/>
            <person name="Peters R."/>
            <person name="Mayer C."/>
            <person name="Rust J."/>
            <person name="Gunkel S."/>
            <person name="Lesny P."/>
            <person name="Martin S."/>
            <person name="Oeyen J.P."/>
            <person name="Petersen M."/>
            <person name="Panagiotis P."/>
            <person name="Wilbrandt J."/>
            <person name="Tanja T."/>
        </authorList>
    </citation>
    <scope>NUCLEOTIDE SEQUENCE</scope>
    <source>
        <strain evidence="3">GBR_01_08_01A</strain>
        <tissue evidence="3">Thorax + abdomen</tissue>
    </source>
</reference>
<dbReference type="EMBL" id="JAIFRP010000228">
    <property type="protein sequence ID" value="KAK2578591.1"/>
    <property type="molecule type" value="Genomic_DNA"/>
</dbReference>
<evidence type="ECO:0000313" key="4">
    <source>
        <dbReference type="Proteomes" id="UP001258017"/>
    </source>
</evidence>
<accession>A0AAD9RF38</accession>
<dbReference type="InterPro" id="IPR036875">
    <property type="entry name" value="Znf_CCHC_sf"/>
</dbReference>
<keyword evidence="4" id="KW-1185">Reference proteome</keyword>
<keyword evidence="1" id="KW-0479">Metal-binding</keyword>
<dbReference type="Gene3D" id="4.10.60.10">
    <property type="entry name" value="Zinc finger, CCHC-type"/>
    <property type="match status" value="1"/>
</dbReference>
<name>A0AAD9RF38_9HYME</name>
<dbReference type="PROSITE" id="PS50158">
    <property type="entry name" value="ZF_CCHC"/>
    <property type="match status" value="1"/>
</dbReference>
<proteinExistence type="predicted"/>
<organism evidence="3 4">
    <name type="scientific">Odynerus spinipes</name>
    <dbReference type="NCBI Taxonomy" id="1348599"/>
    <lineage>
        <taxon>Eukaryota</taxon>
        <taxon>Metazoa</taxon>
        <taxon>Ecdysozoa</taxon>
        <taxon>Arthropoda</taxon>
        <taxon>Hexapoda</taxon>
        <taxon>Insecta</taxon>
        <taxon>Pterygota</taxon>
        <taxon>Neoptera</taxon>
        <taxon>Endopterygota</taxon>
        <taxon>Hymenoptera</taxon>
        <taxon>Apocrita</taxon>
        <taxon>Aculeata</taxon>
        <taxon>Vespoidea</taxon>
        <taxon>Vespidae</taxon>
        <taxon>Eumeninae</taxon>
        <taxon>Odynerus</taxon>
    </lineage>
</organism>
<dbReference type="AlphaFoldDB" id="A0AAD9RF38"/>
<dbReference type="InterPro" id="IPR001878">
    <property type="entry name" value="Znf_CCHC"/>
</dbReference>
<keyword evidence="1" id="KW-0862">Zinc</keyword>
<comment type="caution">
    <text evidence="3">The sequence shown here is derived from an EMBL/GenBank/DDBJ whole genome shotgun (WGS) entry which is preliminary data.</text>
</comment>
<dbReference type="GO" id="GO:0008270">
    <property type="term" value="F:zinc ion binding"/>
    <property type="evidence" value="ECO:0007669"/>
    <property type="project" value="UniProtKB-KW"/>
</dbReference>
<dbReference type="SUPFAM" id="SSF57756">
    <property type="entry name" value="Retrovirus zinc finger-like domains"/>
    <property type="match status" value="1"/>
</dbReference>
<evidence type="ECO:0000313" key="3">
    <source>
        <dbReference type="EMBL" id="KAK2578591.1"/>
    </source>
</evidence>
<reference evidence="3" key="2">
    <citation type="journal article" date="2023" name="Commun. Biol.">
        <title>Intrasexual cuticular hydrocarbon dimorphism in a wasp sheds light on hydrocarbon biosynthesis genes in Hymenoptera.</title>
        <authorList>
            <person name="Moris V.C."/>
            <person name="Podsiadlowski L."/>
            <person name="Martin S."/>
            <person name="Oeyen J.P."/>
            <person name="Donath A."/>
            <person name="Petersen M."/>
            <person name="Wilbrandt J."/>
            <person name="Misof B."/>
            <person name="Liedtke D."/>
            <person name="Thamm M."/>
            <person name="Scheiner R."/>
            <person name="Schmitt T."/>
            <person name="Niehuis O."/>
        </authorList>
    </citation>
    <scope>NUCLEOTIDE SEQUENCE</scope>
    <source>
        <strain evidence="3">GBR_01_08_01A</strain>
    </source>
</reference>
<feature type="domain" description="CCHC-type" evidence="2">
    <location>
        <begin position="94"/>
        <end position="110"/>
    </location>
</feature>
<dbReference type="SMART" id="SM00343">
    <property type="entry name" value="ZnF_C2HC"/>
    <property type="match status" value="2"/>
</dbReference>